<organism evidence="1 2">
    <name type="scientific">Collybiopsis confluens</name>
    <dbReference type="NCBI Taxonomy" id="2823264"/>
    <lineage>
        <taxon>Eukaryota</taxon>
        <taxon>Fungi</taxon>
        <taxon>Dikarya</taxon>
        <taxon>Basidiomycota</taxon>
        <taxon>Agaricomycotina</taxon>
        <taxon>Agaricomycetes</taxon>
        <taxon>Agaricomycetidae</taxon>
        <taxon>Agaricales</taxon>
        <taxon>Marasmiineae</taxon>
        <taxon>Omphalotaceae</taxon>
        <taxon>Collybiopsis</taxon>
    </lineage>
</organism>
<dbReference type="AlphaFoldDB" id="A0A8H5HW37"/>
<comment type="caution">
    <text evidence="1">The sequence shown here is derived from an EMBL/GenBank/DDBJ whole genome shotgun (WGS) entry which is preliminary data.</text>
</comment>
<name>A0A8H5HW37_9AGAR</name>
<evidence type="ECO:0000313" key="2">
    <source>
        <dbReference type="Proteomes" id="UP000518752"/>
    </source>
</evidence>
<gene>
    <name evidence="1" type="ORF">D9757_005302</name>
</gene>
<accession>A0A8H5HW37</accession>
<evidence type="ECO:0000313" key="1">
    <source>
        <dbReference type="EMBL" id="KAF5390379.1"/>
    </source>
</evidence>
<reference evidence="1 2" key="1">
    <citation type="journal article" date="2020" name="ISME J.">
        <title>Uncovering the hidden diversity of litter-decomposition mechanisms in mushroom-forming fungi.</title>
        <authorList>
            <person name="Floudas D."/>
            <person name="Bentzer J."/>
            <person name="Ahren D."/>
            <person name="Johansson T."/>
            <person name="Persson P."/>
            <person name="Tunlid A."/>
        </authorList>
    </citation>
    <scope>NUCLEOTIDE SEQUENCE [LARGE SCALE GENOMIC DNA]</scope>
    <source>
        <strain evidence="1 2">CBS 406.79</strain>
    </source>
</reference>
<proteinExistence type="predicted"/>
<protein>
    <submittedName>
        <fullName evidence="1">Uncharacterized protein</fullName>
    </submittedName>
</protein>
<dbReference type="EMBL" id="JAACJN010000015">
    <property type="protein sequence ID" value="KAF5390379.1"/>
    <property type="molecule type" value="Genomic_DNA"/>
</dbReference>
<keyword evidence="2" id="KW-1185">Reference proteome</keyword>
<sequence length="362" mass="41118">MSQLASVPEELLRQIIESLAYLPAYSQDLPSDFQVKRVTSQLRSLSLVDKQMRRICLPFLFASLIFSSDCRFSDFENFSVIRELLSKFKYLSCVDLTSVGTLSGELLNTIYNYGSMATVLVAQFSSLPSDIAALDLSKIVVLNGDCFRDPIRADSLASLCIQIITLQVNSFDEEHFQHQIYRGVRTLDLQNHLSSMAWFPVFASNHPLLSRLVLNYGTEYHPSLPFLHSFAEMSRQLGRNKFRLEQLVLTRAPPSSASLSSPAMLFQDWRVSQVTVFIQSSSIETLSLISTSFPNIDSLIIRFRMTRHDEPELDLEYDLDDLVNVFSRFRSLRTIQSTNLFSLVRQPSELTLNSLSTLLGIK</sequence>
<dbReference type="Proteomes" id="UP000518752">
    <property type="component" value="Unassembled WGS sequence"/>
</dbReference>